<feature type="domain" description="Glycosyl transferase family 1" evidence="2">
    <location>
        <begin position="174"/>
        <end position="358"/>
    </location>
</feature>
<dbReference type="EC" id="2.4.-.-" evidence="4"/>
<evidence type="ECO:0000313" key="4">
    <source>
        <dbReference type="EMBL" id="MEN5377533.1"/>
    </source>
</evidence>
<organism evidence="4 5">
    <name type="scientific">Sphingobacterium kitahiroshimense</name>
    <dbReference type="NCBI Taxonomy" id="470446"/>
    <lineage>
        <taxon>Bacteria</taxon>
        <taxon>Pseudomonadati</taxon>
        <taxon>Bacteroidota</taxon>
        <taxon>Sphingobacteriia</taxon>
        <taxon>Sphingobacteriales</taxon>
        <taxon>Sphingobacteriaceae</taxon>
        <taxon>Sphingobacterium</taxon>
    </lineage>
</organism>
<dbReference type="CDD" id="cd03801">
    <property type="entry name" value="GT4_PimA-like"/>
    <property type="match status" value="1"/>
</dbReference>
<dbReference type="Pfam" id="PF00534">
    <property type="entry name" value="Glycos_transf_1"/>
    <property type="match status" value="1"/>
</dbReference>
<sequence>MEILCVSHKFPPAIGGMEKQSFELINGLAPYTTVHKIVYQGDESIIKFFYLLNKRILALLLLHPNIKVIHFNDGLIAALSLRHKGYEQLKRVVTVHGLDVVFPLAYFQQKIIPQFNKFDKIIAVSTATREASINSGIHPNKIEVIQNGVDHSLVLDNTVAIETVLKKYGIATKAEHLIIAIGRPVKRKGISWFIKHVLPQLPSDYKLILIGPFSPTATRKEKLLYALPSSLRHLTMLFLGFPSDQKAIRHYLRDPNFKDRLQHIGKIPTTDLQCLLRHAGLFIMPNIKVAGDMEGFGLVCLEASICGATVFASDIEGISDAIIHQKNGVLLPPEQENCWISEIKNTLEHPSLLKNRSEEFQAYSLGNYSWDKMVRAYFNLFQSLIAHS</sequence>
<dbReference type="Pfam" id="PF13439">
    <property type="entry name" value="Glyco_transf_4"/>
    <property type="match status" value="1"/>
</dbReference>
<keyword evidence="4" id="KW-0328">Glycosyltransferase</keyword>
<dbReference type="InterPro" id="IPR001296">
    <property type="entry name" value="Glyco_trans_1"/>
</dbReference>
<dbReference type="Proteomes" id="UP001409291">
    <property type="component" value="Unassembled WGS sequence"/>
</dbReference>
<dbReference type="PANTHER" id="PTHR46401:SF2">
    <property type="entry name" value="GLYCOSYLTRANSFERASE WBBK-RELATED"/>
    <property type="match status" value="1"/>
</dbReference>
<accession>A0ABV0BTJ6</accession>
<dbReference type="EMBL" id="JBDJNQ010000003">
    <property type="protein sequence ID" value="MEN5377533.1"/>
    <property type="molecule type" value="Genomic_DNA"/>
</dbReference>
<comment type="caution">
    <text evidence="4">The sequence shown here is derived from an EMBL/GenBank/DDBJ whole genome shotgun (WGS) entry which is preliminary data.</text>
</comment>
<dbReference type="PANTHER" id="PTHR46401">
    <property type="entry name" value="GLYCOSYLTRANSFERASE WBBK-RELATED"/>
    <property type="match status" value="1"/>
</dbReference>
<keyword evidence="5" id="KW-1185">Reference proteome</keyword>
<proteinExistence type="predicted"/>
<dbReference type="RefSeq" id="WP_346581176.1">
    <property type="nucleotide sequence ID" value="NZ_JBDJLH010000004.1"/>
</dbReference>
<gene>
    <name evidence="4" type="ORF">ABE541_09690</name>
</gene>
<feature type="domain" description="Glycosyltransferase subfamily 4-like N-terminal" evidence="3">
    <location>
        <begin position="48"/>
        <end position="152"/>
    </location>
</feature>
<dbReference type="GO" id="GO:0016757">
    <property type="term" value="F:glycosyltransferase activity"/>
    <property type="evidence" value="ECO:0007669"/>
    <property type="project" value="UniProtKB-KW"/>
</dbReference>
<protein>
    <submittedName>
        <fullName evidence="4">Glycosyltransferase family 4 protein</fullName>
        <ecNumber evidence="4">2.4.-.-</ecNumber>
    </submittedName>
</protein>
<evidence type="ECO:0000313" key="5">
    <source>
        <dbReference type="Proteomes" id="UP001409291"/>
    </source>
</evidence>
<keyword evidence="1 4" id="KW-0808">Transferase</keyword>
<dbReference type="Gene3D" id="3.40.50.2000">
    <property type="entry name" value="Glycogen Phosphorylase B"/>
    <property type="match status" value="2"/>
</dbReference>
<evidence type="ECO:0000259" key="2">
    <source>
        <dbReference type="Pfam" id="PF00534"/>
    </source>
</evidence>
<dbReference type="InterPro" id="IPR028098">
    <property type="entry name" value="Glyco_trans_4-like_N"/>
</dbReference>
<dbReference type="SUPFAM" id="SSF53756">
    <property type="entry name" value="UDP-Glycosyltransferase/glycogen phosphorylase"/>
    <property type="match status" value="1"/>
</dbReference>
<evidence type="ECO:0000259" key="3">
    <source>
        <dbReference type="Pfam" id="PF13439"/>
    </source>
</evidence>
<reference evidence="4 5" key="1">
    <citation type="submission" date="2024-04" db="EMBL/GenBank/DDBJ databases">
        <title>WGS of bacteria from Torrens River.</title>
        <authorList>
            <person name="Wyrsch E.R."/>
            <person name="Drigo B."/>
        </authorList>
    </citation>
    <scope>NUCLEOTIDE SEQUENCE [LARGE SCALE GENOMIC DNA]</scope>
    <source>
        <strain evidence="4 5">TWI391</strain>
    </source>
</reference>
<name>A0ABV0BTJ6_9SPHI</name>
<evidence type="ECO:0000256" key="1">
    <source>
        <dbReference type="ARBA" id="ARBA00022679"/>
    </source>
</evidence>